<dbReference type="Gramene" id="KQJ96608">
    <property type="protein sequence ID" value="KQJ96608"/>
    <property type="gene ID" value="BRADI_3g25633v3"/>
</dbReference>
<reference evidence="2" key="2">
    <citation type="submission" date="2017-06" db="EMBL/GenBank/DDBJ databases">
        <title>WGS assembly of Brachypodium distachyon.</title>
        <authorList>
            <consortium name="The International Brachypodium Initiative"/>
            <person name="Lucas S."/>
            <person name="Harmon-Smith M."/>
            <person name="Lail K."/>
            <person name="Tice H."/>
            <person name="Grimwood J."/>
            <person name="Bruce D."/>
            <person name="Barry K."/>
            <person name="Shu S."/>
            <person name="Lindquist E."/>
            <person name="Wang M."/>
            <person name="Pitluck S."/>
            <person name="Vogel J.P."/>
            <person name="Garvin D.F."/>
            <person name="Mockler T.C."/>
            <person name="Schmutz J."/>
            <person name="Rokhsar D."/>
            <person name="Bevan M.W."/>
        </authorList>
    </citation>
    <scope>NUCLEOTIDE SEQUENCE</scope>
    <source>
        <strain evidence="2">Bd21</strain>
    </source>
</reference>
<evidence type="ECO:0000256" key="1">
    <source>
        <dbReference type="SAM" id="MobiDB-lite"/>
    </source>
</evidence>
<reference evidence="3" key="3">
    <citation type="submission" date="2018-08" db="UniProtKB">
        <authorList>
            <consortium name="EnsemblPlants"/>
        </authorList>
    </citation>
    <scope>IDENTIFICATION</scope>
    <source>
        <strain evidence="3">cv. Bd21</strain>
    </source>
</reference>
<evidence type="ECO:0000313" key="4">
    <source>
        <dbReference type="Proteomes" id="UP000008810"/>
    </source>
</evidence>
<sequence>MAGTPLPPELAPHARAPSLFLSPRTALPRARRQAPPAASTAHDPACRPGASSSRDPPGHACRRLPSLPAPAAPRAPCCSHHRRPPPRVPSSLWHLAGFAPVAEPLCAGAASPSAASAPRSALPLPTALPRARLLLAPSSALCRVRRPRPALSPATDLSPHLPAPPPLPGRPRAPSPQSAASTSSPRPPRTIPLPCSVNPLAPAQPSLLLGPSSSARKPKSIRSSAHSLALFLFSGNC</sequence>
<dbReference type="Proteomes" id="UP000008810">
    <property type="component" value="Chromosome 3"/>
</dbReference>
<keyword evidence="4" id="KW-1185">Reference proteome</keyword>
<evidence type="ECO:0000313" key="2">
    <source>
        <dbReference type="EMBL" id="KQJ96608.1"/>
    </source>
</evidence>
<feature type="compositionally biased region" description="Low complexity" evidence="1">
    <location>
        <begin position="175"/>
        <end position="184"/>
    </location>
</feature>
<name>A0A0Q3JE87_BRADI</name>
<feature type="region of interest" description="Disordered" evidence="1">
    <location>
        <begin position="1"/>
        <end position="92"/>
    </location>
</feature>
<accession>A0A0Q3JE87</accession>
<gene>
    <name evidence="2" type="ORF">BRADI_3g25633v3</name>
</gene>
<dbReference type="InParanoid" id="A0A0Q3JE87"/>
<reference evidence="2 3" key="1">
    <citation type="journal article" date="2010" name="Nature">
        <title>Genome sequencing and analysis of the model grass Brachypodium distachyon.</title>
        <authorList>
            <consortium name="International Brachypodium Initiative"/>
        </authorList>
    </citation>
    <scope>NUCLEOTIDE SEQUENCE [LARGE SCALE GENOMIC DNA]</scope>
    <source>
        <strain evidence="2 3">Bd21</strain>
    </source>
</reference>
<proteinExistence type="predicted"/>
<feature type="compositionally biased region" description="Pro residues" evidence="1">
    <location>
        <begin position="1"/>
        <end position="10"/>
    </location>
</feature>
<feature type="compositionally biased region" description="Low complexity" evidence="1">
    <location>
        <begin position="23"/>
        <end position="41"/>
    </location>
</feature>
<evidence type="ECO:0000313" key="3">
    <source>
        <dbReference type="EnsemblPlants" id="KQJ96608"/>
    </source>
</evidence>
<dbReference type="AlphaFoldDB" id="A0A0Q3JE87"/>
<dbReference type="EnsemblPlants" id="KQJ96608">
    <property type="protein sequence ID" value="KQJ96608"/>
    <property type="gene ID" value="BRADI_3g25633v3"/>
</dbReference>
<feature type="compositionally biased region" description="Pro residues" evidence="1">
    <location>
        <begin position="161"/>
        <end position="174"/>
    </location>
</feature>
<organism evidence="2">
    <name type="scientific">Brachypodium distachyon</name>
    <name type="common">Purple false brome</name>
    <name type="synonym">Trachynia distachya</name>
    <dbReference type="NCBI Taxonomy" id="15368"/>
    <lineage>
        <taxon>Eukaryota</taxon>
        <taxon>Viridiplantae</taxon>
        <taxon>Streptophyta</taxon>
        <taxon>Embryophyta</taxon>
        <taxon>Tracheophyta</taxon>
        <taxon>Spermatophyta</taxon>
        <taxon>Magnoliopsida</taxon>
        <taxon>Liliopsida</taxon>
        <taxon>Poales</taxon>
        <taxon>Poaceae</taxon>
        <taxon>BOP clade</taxon>
        <taxon>Pooideae</taxon>
        <taxon>Stipodae</taxon>
        <taxon>Brachypodieae</taxon>
        <taxon>Brachypodium</taxon>
    </lineage>
</organism>
<protein>
    <submittedName>
        <fullName evidence="2 3">Uncharacterized protein</fullName>
    </submittedName>
</protein>
<dbReference type="EMBL" id="CM000882">
    <property type="protein sequence ID" value="KQJ96608.1"/>
    <property type="molecule type" value="Genomic_DNA"/>
</dbReference>
<feature type="region of interest" description="Disordered" evidence="1">
    <location>
        <begin position="146"/>
        <end position="198"/>
    </location>
</feature>